<evidence type="ECO:0000313" key="3">
    <source>
        <dbReference type="Proteomes" id="UP000644010"/>
    </source>
</evidence>
<dbReference type="RefSeq" id="WP_186958778.1">
    <property type="nucleotide sequence ID" value="NZ_JACOOI010000005.1"/>
</dbReference>
<dbReference type="Proteomes" id="UP000644010">
    <property type="component" value="Unassembled WGS sequence"/>
</dbReference>
<proteinExistence type="predicted"/>
<organism evidence="2 3">
    <name type="scientific">Parabacteroides segnis</name>
    <dbReference type="NCBI Taxonomy" id="2763058"/>
    <lineage>
        <taxon>Bacteria</taxon>
        <taxon>Pseudomonadati</taxon>
        <taxon>Bacteroidota</taxon>
        <taxon>Bacteroidia</taxon>
        <taxon>Bacteroidales</taxon>
        <taxon>Tannerellaceae</taxon>
        <taxon>Parabacteroides</taxon>
    </lineage>
</organism>
<reference evidence="2 3" key="1">
    <citation type="submission" date="2020-08" db="EMBL/GenBank/DDBJ databases">
        <title>Genome public.</title>
        <authorList>
            <person name="Liu C."/>
            <person name="Sun Q."/>
        </authorList>
    </citation>
    <scope>NUCLEOTIDE SEQUENCE [LARGE SCALE GENOMIC DNA]</scope>
    <source>
        <strain evidence="2 3">BX2</strain>
    </source>
</reference>
<name>A0ABR7DYL8_9BACT</name>
<evidence type="ECO:0000313" key="2">
    <source>
        <dbReference type="EMBL" id="MBC5642577.1"/>
    </source>
</evidence>
<dbReference type="EMBL" id="JACOOI010000005">
    <property type="protein sequence ID" value="MBC5642577.1"/>
    <property type="molecule type" value="Genomic_DNA"/>
</dbReference>
<comment type="caution">
    <text evidence="2">The sequence shown here is derived from an EMBL/GenBank/DDBJ whole genome shotgun (WGS) entry which is preliminary data.</text>
</comment>
<evidence type="ECO:0000256" key="1">
    <source>
        <dbReference type="SAM" id="SignalP"/>
    </source>
</evidence>
<accession>A0ABR7DYL8</accession>
<keyword evidence="3" id="KW-1185">Reference proteome</keyword>
<dbReference type="Gene3D" id="3.10.450.50">
    <property type="match status" value="1"/>
</dbReference>
<protein>
    <submittedName>
        <fullName evidence="2">DUF4878 domain-containing protein</fullName>
    </submittedName>
</protein>
<feature type="chain" id="PRO_5045361964" evidence="1">
    <location>
        <begin position="25"/>
        <end position="136"/>
    </location>
</feature>
<sequence>MKQTKFTFVFSLLILLLASCSGNNNTPEAVALSFTKDIYTANFDKTKKVCTEEAKKVMDMFPAMMETYIPIMKKSNPKIEIKKCDIDESGTEATVTLNVINGLNMMKGKIDTDPDPQTATVYLQKEEDKWLVSRFK</sequence>
<feature type="signal peptide" evidence="1">
    <location>
        <begin position="1"/>
        <end position="24"/>
    </location>
</feature>
<gene>
    <name evidence="2" type="ORF">H8S77_06715</name>
</gene>
<keyword evidence="1" id="KW-0732">Signal</keyword>
<dbReference type="PROSITE" id="PS51257">
    <property type="entry name" value="PROKAR_LIPOPROTEIN"/>
    <property type="match status" value="1"/>
</dbReference>